<evidence type="ECO:0000259" key="2">
    <source>
        <dbReference type="Pfam" id="PF23559"/>
    </source>
</evidence>
<dbReference type="Gene3D" id="3.80.10.10">
    <property type="entry name" value="Ribonuclease Inhibitor"/>
    <property type="match status" value="1"/>
</dbReference>
<comment type="caution">
    <text evidence="4">The sequence shown here is derived from an EMBL/GenBank/DDBJ whole genome shotgun (WGS) entry which is preliminary data.</text>
</comment>
<proteinExistence type="predicted"/>
<evidence type="ECO:0000313" key="4">
    <source>
        <dbReference type="EMBL" id="PON55823.1"/>
    </source>
</evidence>
<feature type="domain" description="Disease resistance R13L4/SHOC-2-like LRR" evidence="3">
    <location>
        <begin position="261"/>
        <end position="384"/>
    </location>
</feature>
<dbReference type="OrthoDB" id="4325201at2759"/>
<accession>A0A2P5C434</accession>
<dbReference type="AlphaFoldDB" id="A0A2P5C434"/>
<dbReference type="SUPFAM" id="SSF52058">
    <property type="entry name" value="L domain-like"/>
    <property type="match status" value="1"/>
</dbReference>
<dbReference type="PANTHER" id="PTHR47186:SF57">
    <property type="entry name" value="OS02G0478300 PROTEIN"/>
    <property type="match status" value="1"/>
</dbReference>
<keyword evidence="5" id="KW-1185">Reference proteome</keyword>
<dbReference type="InterPro" id="IPR032675">
    <property type="entry name" value="LRR_dom_sf"/>
</dbReference>
<organism evidence="4 5">
    <name type="scientific">Parasponia andersonii</name>
    <name type="common">Sponia andersonii</name>
    <dbReference type="NCBI Taxonomy" id="3476"/>
    <lineage>
        <taxon>Eukaryota</taxon>
        <taxon>Viridiplantae</taxon>
        <taxon>Streptophyta</taxon>
        <taxon>Embryophyta</taxon>
        <taxon>Tracheophyta</taxon>
        <taxon>Spermatophyta</taxon>
        <taxon>Magnoliopsida</taxon>
        <taxon>eudicotyledons</taxon>
        <taxon>Gunneridae</taxon>
        <taxon>Pentapetalae</taxon>
        <taxon>rosids</taxon>
        <taxon>fabids</taxon>
        <taxon>Rosales</taxon>
        <taxon>Cannabaceae</taxon>
        <taxon>Parasponia</taxon>
    </lineage>
</organism>
<dbReference type="PANTHER" id="PTHR47186">
    <property type="entry name" value="LEUCINE-RICH REPEAT-CONTAINING PROTEIN 57"/>
    <property type="match status" value="1"/>
</dbReference>
<evidence type="ECO:0000259" key="3">
    <source>
        <dbReference type="Pfam" id="PF23598"/>
    </source>
</evidence>
<gene>
    <name evidence="4" type="ORF">PanWU01x14_185010</name>
</gene>
<dbReference type="Pfam" id="PF23559">
    <property type="entry name" value="WHD_DRP"/>
    <property type="match status" value="1"/>
</dbReference>
<sequence length="522" mass="60130">MKLQEKVLGRRSHRSLFVLDFPQRIRLLKSSVTPFSHLNGSTLDAEARSEYGGSIKLWLIQIKEVAELIEYVLNEQVLKVSQRIRQRGFISFLGKAGRLIVMLNSRRNIASNMQNIKALLNDIKERDHREKGYYGRSITIEWHQSHFVSPLLEECSAGFNSAGIIALKLLIAEGFVQGQTGQTLEEIAETYLNELIHRNIVQAFQGFYELEKFYRVHELMYEIARQKADEFRICQVWDDNLSCGRKGRRISIYNNVECVGNHRRLPDELGNLFHLKHLSLKNTKLRRLPKSLAKLLNLQSLDLRNTMLTELPTEINMLQNLRHLLASGYDKYISWASTREVRIKEGIGCLENLQTLVTVEAHLIGIGLIRDLEILGKLRKLGISRLTAEGQLQQLQDWFLSLQNLRMLFLSFSRLSIDPLYCLCPLPNLASLWLYRAYEGEQLHFEEGGFPQLKLLVLRELHGLKVVEIEEGALPYLEELRIGSSPLLKEVPSGVQHLSHLKVLANYDMPSECVQNATRWRL</sequence>
<protein>
    <submittedName>
        <fullName evidence="4">LRR domain containing protein</fullName>
    </submittedName>
</protein>
<dbReference type="InterPro" id="IPR055414">
    <property type="entry name" value="LRR_R13L4/SHOC2-like"/>
</dbReference>
<dbReference type="EMBL" id="JXTB01000178">
    <property type="protein sequence ID" value="PON55823.1"/>
    <property type="molecule type" value="Genomic_DNA"/>
</dbReference>
<reference evidence="5" key="1">
    <citation type="submission" date="2016-06" db="EMBL/GenBank/DDBJ databases">
        <title>Parallel loss of symbiosis genes in relatives of nitrogen-fixing non-legume Parasponia.</title>
        <authorList>
            <person name="Van Velzen R."/>
            <person name="Holmer R."/>
            <person name="Bu F."/>
            <person name="Rutten L."/>
            <person name="Van Zeijl A."/>
            <person name="Liu W."/>
            <person name="Santuari L."/>
            <person name="Cao Q."/>
            <person name="Sharma T."/>
            <person name="Shen D."/>
            <person name="Roswanjaya Y."/>
            <person name="Wardhani T."/>
            <person name="Kalhor M.S."/>
            <person name="Jansen J."/>
            <person name="Van den Hoogen J."/>
            <person name="Gungor B."/>
            <person name="Hartog M."/>
            <person name="Hontelez J."/>
            <person name="Verver J."/>
            <person name="Yang W.-C."/>
            <person name="Schijlen E."/>
            <person name="Repin R."/>
            <person name="Schilthuizen M."/>
            <person name="Schranz E."/>
            <person name="Heidstra R."/>
            <person name="Miyata K."/>
            <person name="Fedorova E."/>
            <person name="Kohlen W."/>
            <person name="Bisseling T."/>
            <person name="Smit S."/>
            <person name="Geurts R."/>
        </authorList>
    </citation>
    <scope>NUCLEOTIDE SEQUENCE [LARGE SCALE GENOMIC DNA]</scope>
    <source>
        <strain evidence="5">cv. WU1-14</strain>
    </source>
</reference>
<evidence type="ECO:0000313" key="5">
    <source>
        <dbReference type="Proteomes" id="UP000237105"/>
    </source>
</evidence>
<name>A0A2P5C434_PARAD</name>
<dbReference type="InterPro" id="IPR058922">
    <property type="entry name" value="WHD_DRP"/>
</dbReference>
<feature type="domain" description="Disease resistance protein winged helix" evidence="2">
    <location>
        <begin position="168"/>
        <end position="224"/>
    </location>
</feature>
<keyword evidence="1" id="KW-0677">Repeat</keyword>
<dbReference type="Proteomes" id="UP000237105">
    <property type="component" value="Unassembled WGS sequence"/>
</dbReference>
<dbReference type="Pfam" id="PF23598">
    <property type="entry name" value="LRR_14"/>
    <property type="match status" value="1"/>
</dbReference>
<evidence type="ECO:0000256" key="1">
    <source>
        <dbReference type="ARBA" id="ARBA00022737"/>
    </source>
</evidence>